<evidence type="ECO:0000256" key="3">
    <source>
        <dbReference type="ARBA" id="ARBA00022729"/>
    </source>
</evidence>
<dbReference type="Gene3D" id="2.60.40.1090">
    <property type="entry name" value="Fimbrial-type adhesion domain"/>
    <property type="match status" value="1"/>
</dbReference>
<dbReference type="InterPro" id="IPR036937">
    <property type="entry name" value="Adhesion_dom_fimbrial_sf"/>
</dbReference>
<reference evidence="7 8" key="1">
    <citation type="submission" date="2018-03" db="EMBL/GenBank/DDBJ databases">
        <title>Complete genome sequence of Pseudomonas fluorescens sp. G7.</title>
        <authorList>
            <person name="Gao C.-H."/>
            <person name="Li Z."/>
            <person name="Cai P."/>
        </authorList>
    </citation>
    <scope>NUCLEOTIDE SEQUENCE [LARGE SCALE GENOMIC DNA]</scope>
    <source>
        <strain evidence="7 8">G7</strain>
    </source>
</reference>
<dbReference type="GO" id="GO:0009289">
    <property type="term" value="C:pilus"/>
    <property type="evidence" value="ECO:0007669"/>
    <property type="project" value="UniProtKB-SubCell"/>
</dbReference>
<comment type="subcellular location">
    <subcellularLocation>
        <location evidence="1">Fimbrium</location>
    </subcellularLocation>
</comment>
<sequence>MKQYIKTFAAVSAVIASVHSVAATNVSGGVISFNGMITDTTCTINGGKSADFTVALAPITVAEAGTTIGPILKNKKSFSMTFSGCNAASSSATTPAAPTTPLMMYFSSADNISTDGKYLLNNSVNESDAAVAKNVGFSLGLPGTQTPVQLNTPFNTGIIGAKKSPDSDTLVFDAYYYKTNTAAARVGSISSSLIYTISYL</sequence>
<gene>
    <name evidence="7" type="ORF">C6Y56_14460</name>
</gene>
<dbReference type="InterPro" id="IPR008966">
    <property type="entry name" value="Adhesion_dom_sf"/>
</dbReference>
<evidence type="ECO:0000256" key="4">
    <source>
        <dbReference type="ARBA" id="ARBA00023263"/>
    </source>
</evidence>
<evidence type="ECO:0000256" key="2">
    <source>
        <dbReference type="ARBA" id="ARBA00006671"/>
    </source>
</evidence>
<name>A0A7Z3H0D5_PSEFL</name>
<feature type="chain" id="PRO_5030688267" evidence="5">
    <location>
        <begin position="23"/>
        <end position="200"/>
    </location>
</feature>
<dbReference type="RefSeq" id="WP_169430428.1">
    <property type="nucleotide sequence ID" value="NZ_CP027561.1"/>
</dbReference>
<comment type="similarity">
    <text evidence="2">Belongs to the fimbrial protein family.</text>
</comment>
<dbReference type="PANTHER" id="PTHR33420:SF3">
    <property type="entry name" value="FIMBRIAL SUBUNIT ELFA"/>
    <property type="match status" value="1"/>
</dbReference>
<evidence type="ECO:0000256" key="5">
    <source>
        <dbReference type="SAM" id="SignalP"/>
    </source>
</evidence>
<feature type="domain" description="Fimbrial-type adhesion" evidence="6">
    <location>
        <begin position="31"/>
        <end position="199"/>
    </location>
</feature>
<dbReference type="SUPFAM" id="SSF49401">
    <property type="entry name" value="Bacterial adhesins"/>
    <property type="match status" value="1"/>
</dbReference>
<dbReference type="GO" id="GO:0043709">
    <property type="term" value="P:cell adhesion involved in single-species biofilm formation"/>
    <property type="evidence" value="ECO:0007669"/>
    <property type="project" value="TreeGrafter"/>
</dbReference>
<evidence type="ECO:0000313" key="7">
    <source>
        <dbReference type="EMBL" id="QJP95728.1"/>
    </source>
</evidence>
<dbReference type="AlphaFoldDB" id="A0A7Z3H0D5"/>
<keyword evidence="3 5" id="KW-0732">Signal</keyword>
<protein>
    <submittedName>
        <fullName evidence="7">Fimbrial protein</fullName>
    </submittedName>
</protein>
<dbReference type="Proteomes" id="UP000501669">
    <property type="component" value="Chromosome"/>
</dbReference>
<dbReference type="InterPro" id="IPR000259">
    <property type="entry name" value="Adhesion_dom_fimbrial"/>
</dbReference>
<dbReference type="PANTHER" id="PTHR33420">
    <property type="entry name" value="FIMBRIAL SUBUNIT ELFA-RELATED"/>
    <property type="match status" value="1"/>
</dbReference>
<feature type="signal peptide" evidence="5">
    <location>
        <begin position="1"/>
        <end position="22"/>
    </location>
</feature>
<dbReference type="Pfam" id="PF00419">
    <property type="entry name" value="Fimbrial"/>
    <property type="match status" value="1"/>
</dbReference>
<organism evidence="7 8">
    <name type="scientific">Pseudomonas fluorescens</name>
    <dbReference type="NCBI Taxonomy" id="294"/>
    <lineage>
        <taxon>Bacteria</taxon>
        <taxon>Pseudomonadati</taxon>
        <taxon>Pseudomonadota</taxon>
        <taxon>Gammaproteobacteria</taxon>
        <taxon>Pseudomonadales</taxon>
        <taxon>Pseudomonadaceae</taxon>
        <taxon>Pseudomonas</taxon>
    </lineage>
</organism>
<evidence type="ECO:0000313" key="8">
    <source>
        <dbReference type="Proteomes" id="UP000501669"/>
    </source>
</evidence>
<accession>A0A7Z3H0D5</accession>
<evidence type="ECO:0000259" key="6">
    <source>
        <dbReference type="Pfam" id="PF00419"/>
    </source>
</evidence>
<dbReference type="InterPro" id="IPR050263">
    <property type="entry name" value="Bact_Fimbrial_Adh_Pro"/>
</dbReference>
<evidence type="ECO:0000256" key="1">
    <source>
        <dbReference type="ARBA" id="ARBA00004561"/>
    </source>
</evidence>
<keyword evidence="4" id="KW-0281">Fimbrium</keyword>
<proteinExistence type="inferred from homology"/>
<dbReference type="EMBL" id="CP027561">
    <property type="protein sequence ID" value="QJP95728.1"/>
    <property type="molecule type" value="Genomic_DNA"/>
</dbReference>